<evidence type="ECO:0000313" key="2">
    <source>
        <dbReference type="Proteomes" id="UP001060085"/>
    </source>
</evidence>
<dbReference type="Proteomes" id="UP001060085">
    <property type="component" value="Linkage Group LG04"/>
</dbReference>
<proteinExistence type="predicted"/>
<sequence length="251" mass="28606">MDKLQVREAPCKGRLVRIHETSVTKKSRLRIRTKRVSKQEEQQDIISSIDTTTDEDIHNLKMSMNAVKKKLLNKISVGDHKTLLGIIWNDKLPKGKRIVRMKNYFVNRVQMDSDENPRASSPRGPNWIYKDPSLRSYSVASQEYRFISSANWWVIPREVVAATGFLCNDENQLSYAHAGSLGSPLMAHNGRTFSPNFHQSMKSLSQPFFHKSKLRPCCVVGFGQNRIAVLLGGLGSIYRHHPLLLLTDSNF</sequence>
<accession>A0ACC0B706</accession>
<gene>
    <name evidence="1" type="ORF">M9H77_18287</name>
</gene>
<name>A0ACC0B706_CATRO</name>
<comment type="caution">
    <text evidence="1">The sequence shown here is derived from an EMBL/GenBank/DDBJ whole genome shotgun (WGS) entry which is preliminary data.</text>
</comment>
<keyword evidence="2" id="KW-1185">Reference proteome</keyword>
<reference evidence="2" key="1">
    <citation type="journal article" date="2023" name="Nat. Plants">
        <title>Single-cell RNA sequencing provides a high-resolution roadmap for understanding the multicellular compartmentation of specialized metabolism.</title>
        <authorList>
            <person name="Sun S."/>
            <person name="Shen X."/>
            <person name="Li Y."/>
            <person name="Li Y."/>
            <person name="Wang S."/>
            <person name="Li R."/>
            <person name="Zhang H."/>
            <person name="Shen G."/>
            <person name="Guo B."/>
            <person name="Wei J."/>
            <person name="Xu J."/>
            <person name="St-Pierre B."/>
            <person name="Chen S."/>
            <person name="Sun C."/>
        </authorList>
    </citation>
    <scope>NUCLEOTIDE SEQUENCE [LARGE SCALE GENOMIC DNA]</scope>
</reference>
<organism evidence="1 2">
    <name type="scientific">Catharanthus roseus</name>
    <name type="common">Madagascar periwinkle</name>
    <name type="synonym">Vinca rosea</name>
    <dbReference type="NCBI Taxonomy" id="4058"/>
    <lineage>
        <taxon>Eukaryota</taxon>
        <taxon>Viridiplantae</taxon>
        <taxon>Streptophyta</taxon>
        <taxon>Embryophyta</taxon>
        <taxon>Tracheophyta</taxon>
        <taxon>Spermatophyta</taxon>
        <taxon>Magnoliopsida</taxon>
        <taxon>eudicotyledons</taxon>
        <taxon>Gunneridae</taxon>
        <taxon>Pentapetalae</taxon>
        <taxon>asterids</taxon>
        <taxon>lamiids</taxon>
        <taxon>Gentianales</taxon>
        <taxon>Apocynaceae</taxon>
        <taxon>Rauvolfioideae</taxon>
        <taxon>Vinceae</taxon>
        <taxon>Catharanthinae</taxon>
        <taxon>Catharanthus</taxon>
    </lineage>
</organism>
<dbReference type="EMBL" id="CM044704">
    <property type="protein sequence ID" value="KAI5668434.1"/>
    <property type="molecule type" value="Genomic_DNA"/>
</dbReference>
<protein>
    <submittedName>
        <fullName evidence="1">Uncharacterized protein</fullName>
    </submittedName>
</protein>
<evidence type="ECO:0000313" key="1">
    <source>
        <dbReference type="EMBL" id="KAI5668434.1"/>
    </source>
</evidence>